<dbReference type="InterPro" id="IPR041685">
    <property type="entry name" value="AAA_GajA/Old/RecF-like"/>
</dbReference>
<dbReference type="InterPro" id="IPR027417">
    <property type="entry name" value="P-loop_NTPase"/>
</dbReference>
<sequence length="677" mass="76346">MKLTRARVINYKSIDDSSWVRVDDVTALVGKNESGKTAFLQAIRKINSISGEEDIFSIRDYPRKGYIKYKKIHDQNPCETAQAEFELNAEEISEIEANFGDGILASNKIIVTKNYKNERNWKINLVESVSQPSNVTTFTQPSTPAPTSFQSAVQTVENVSNVSERISEQFLEKWLPKFVYFDNYSLMRGKISINELRQRTENGGPFDDADRTFLALLTLSGVSLEDLEKDLGYEDIKVELESASITITDEIFEYWQQNRQLKVEFDVSLADPRDAAPLNQGKILHVRIENARHRVTVSFDERSKGFVWFFSFLSYFSHLEETESGDLIILLDEPGTALHAMAQKDFLRFMDERLSPRCQVIYTTHSPFMIDLEKLQRIRLVQDMDGVGTVISDDPVHNDRETVFPLQMALGYQMAQTLFLSPHCLMVNSPSDLIYLQVLGDMVAAESGIRIDPRWVIIPVGSTDNLSTFVTLLGDNYVSVAVMMDLTPTNKEKMEAINRKNELEGENPVKWVQVTRIRDADIEDLFEPKIYLQLVNLSYANQLDQTLTMRSITESNPRIVERLKVYFAKTGIAGGVFDRYVPAAYLLENFEDFKAHISEDSVEKAKALVERINSLITESDSIDILNSSQSGGSRTSRSASKNRAGSKKSGIKATGTVDLGSIQSSAAVGSLPLQTQF</sequence>
<feature type="domain" description="Endonuclease GajA/Old nuclease/RecF-like AAA" evidence="2">
    <location>
        <begin position="1"/>
        <end position="370"/>
    </location>
</feature>
<evidence type="ECO:0000313" key="3">
    <source>
        <dbReference type="EMBL" id="SUZ57964.1"/>
    </source>
</evidence>
<feature type="region of interest" description="Disordered" evidence="1">
    <location>
        <begin position="626"/>
        <end position="652"/>
    </location>
</feature>
<dbReference type="AlphaFoldDB" id="A0A381NUX0"/>
<evidence type="ECO:0000256" key="1">
    <source>
        <dbReference type="SAM" id="MobiDB-lite"/>
    </source>
</evidence>
<dbReference type="Gene3D" id="3.40.50.300">
    <property type="entry name" value="P-loop containing nucleotide triphosphate hydrolases"/>
    <property type="match status" value="1"/>
</dbReference>
<dbReference type="EMBL" id="UINC01000589">
    <property type="protein sequence ID" value="SUZ57964.1"/>
    <property type="molecule type" value="Genomic_DNA"/>
</dbReference>
<protein>
    <recommendedName>
        <fullName evidence="2">Endonuclease GajA/Old nuclease/RecF-like AAA domain-containing protein</fullName>
    </recommendedName>
</protein>
<dbReference type="InterPro" id="IPR051396">
    <property type="entry name" value="Bact_Antivir_Def_Nuclease"/>
</dbReference>
<reference evidence="3" key="1">
    <citation type="submission" date="2018-05" db="EMBL/GenBank/DDBJ databases">
        <authorList>
            <person name="Lanie J.A."/>
            <person name="Ng W.-L."/>
            <person name="Kazmierczak K.M."/>
            <person name="Andrzejewski T.M."/>
            <person name="Davidsen T.M."/>
            <person name="Wayne K.J."/>
            <person name="Tettelin H."/>
            <person name="Glass J.I."/>
            <person name="Rusch D."/>
            <person name="Podicherti R."/>
            <person name="Tsui H.-C.T."/>
            <person name="Winkler M.E."/>
        </authorList>
    </citation>
    <scope>NUCLEOTIDE SEQUENCE</scope>
</reference>
<evidence type="ECO:0000259" key="2">
    <source>
        <dbReference type="Pfam" id="PF13175"/>
    </source>
</evidence>
<dbReference type="Pfam" id="PF13175">
    <property type="entry name" value="AAA_15"/>
    <property type="match status" value="1"/>
</dbReference>
<organism evidence="3">
    <name type="scientific">marine metagenome</name>
    <dbReference type="NCBI Taxonomy" id="408172"/>
    <lineage>
        <taxon>unclassified sequences</taxon>
        <taxon>metagenomes</taxon>
        <taxon>ecological metagenomes</taxon>
    </lineage>
</organism>
<gene>
    <name evidence="3" type="ORF">METZ01_LOCUS10818</name>
</gene>
<dbReference type="SUPFAM" id="SSF52540">
    <property type="entry name" value="P-loop containing nucleoside triphosphate hydrolases"/>
    <property type="match status" value="1"/>
</dbReference>
<dbReference type="PANTHER" id="PTHR43581">
    <property type="entry name" value="ATP/GTP PHOSPHATASE"/>
    <property type="match status" value="1"/>
</dbReference>
<dbReference type="CDD" id="cd00267">
    <property type="entry name" value="ABC_ATPase"/>
    <property type="match status" value="1"/>
</dbReference>
<accession>A0A381NUX0</accession>
<dbReference type="PANTHER" id="PTHR43581:SF3">
    <property type="entry name" value="AAA+ ATPASE DOMAIN-CONTAINING PROTEIN"/>
    <property type="match status" value="1"/>
</dbReference>
<name>A0A381NUX0_9ZZZZ</name>
<proteinExistence type="predicted"/>
<feature type="compositionally biased region" description="Low complexity" evidence="1">
    <location>
        <begin position="627"/>
        <end position="639"/>
    </location>
</feature>